<dbReference type="Proteomes" id="UP000092495">
    <property type="component" value="Chromosome"/>
</dbReference>
<dbReference type="AlphaFoldDB" id="A0A1C7EDL5"/>
<organism evidence="1 2">
    <name type="scientific">Planococcus donghaensis</name>
    <dbReference type="NCBI Taxonomy" id="414778"/>
    <lineage>
        <taxon>Bacteria</taxon>
        <taxon>Bacillati</taxon>
        <taxon>Bacillota</taxon>
        <taxon>Bacilli</taxon>
        <taxon>Bacillales</taxon>
        <taxon>Caryophanaceae</taxon>
        <taxon>Planococcus</taxon>
    </lineage>
</organism>
<dbReference type="STRING" id="414778.BCM40_00855"/>
<proteinExistence type="predicted"/>
<gene>
    <name evidence="1" type="ORF">BCM40_00855</name>
</gene>
<accession>A0A1C7EDL5</accession>
<reference evidence="1" key="1">
    <citation type="submission" date="2016-10" db="EMBL/GenBank/DDBJ databases">
        <authorList>
            <person name="See-Too W.S."/>
        </authorList>
    </citation>
    <scope>NUCLEOTIDE SEQUENCE</scope>
    <source>
        <strain evidence="1">DSM 22276</strain>
    </source>
</reference>
<keyword evidence="2" id="KW-1185">Reference proteome</keyword>
<evidence type="ECO:0000313" key="2">
    <source>
        <dbReference type="Proteomes" id="UP000092495"/>
    </source>
</evidence>
<dbReference type="KEGG" id="pdg:BCM40_00855"/>
<sequence length="87" mass="10046">MNSSHALFCVFFVHLVIMKTFAMNFGENPFEITAFRMLSSCYFQLIGHTVGFSRNTVHFTANTVQMRLNTVQMRLNTVQITLFTSEK</sequence>
<protein>
    <submittedName>
        <fullName evidence="1">Uncharacterized protein</fullName>
    </submittedName>
</protein>
<dbReference type="EMBL" id="CP016543">
    <property type="protein sequence ID" value="ANU21970.1"/>
    <property type="molecule type" value="Genomic_DNA"/>
</dbReference>
<evidence type="ECO:0000313" key="1">
    <source>
        <dbReference type="EMBL" id="ANU21970.1"/>
    </source>
</evidence>
<name>A0A1C7EDL5_9BACL</name>